<dbReference type="Pfam" id="PF18423">
    <property type="entry name" value="zf_CopZ"/>
    <property type="match status" value="1"/>
</dbReference>
<dbReference type="RefSeq" id="WP_132848169.1">
    <property type="nucleotide sequence ID" value="NZ_CP058648.1"/>
</dbReference>
<accession>A0A4V2T401</accession>
<protein>
    <recommendedName>
        <fullName evidence="1">CopZ zinc binding domain-containing protein</fullName>
    </recommendedName>
</protein>
<gene>
    <name evidence="2" type="ORF">EDD79_101168</name>
</gene>
<dbReference type="EMBL" id="SLYC01000011">
    <property type="protein sequence ID" value="TCQ03104.1"/>
    <property type="molecule type" value="Genomic_DNA"/>
</dbReference>
<proteinExistence type="predicted"/>
<dbReference type="AlphaFoldDB" id="A0A4V2T401"/>
<name>A0A4V2T401_9FIRM</name>
<dbReference type="Gene3D" id="2.20.25.270">
    <property type="match status" value="1"/>
</dbReference>
<reference evidence="2 3" key="1">
    <citation type="submission" date="2019-03" db="EMBL/GenBank/DDBJ databases">
        <title>Genomic Encyclopedia of Type Strains, Phase IV (KMG-IV): sequencing the most valuable type-strain genomes for metagenomic binning, comparative biology and taxonomic classification.</title>
        <authorList>
            <person name="Goeker M."/>
        </authorList>
    </citation>
    <scope>NUCLEOTIDE SEQUENCE [LARGE SCALE GENOMIC DNA]</scope>
    <source>
        <strain evidence="2 3">DSM 100013</strain>
    </source>
</reference>
<comment type="caution">
    <text evidence="2">The sequence shown here is derived from an EMBL/GenBank/DDBJ whole genome shotgun (WGS) entry which is preliminary data.</text>
</comment>
<keyword evidence="3" id="KW-1185">Reference proteome</keyword>
<feature type="domain" description="CopZ zinc binding" evidence="1">
    <location>
        <begin position="7"/>
        <end position="66"/>
    </location>
</feature>
<evidence type="ECO:0000313" key="3">
    <source>
        <dbReference type="Proteomes" id="UP000295504"/>
    </source>
</evidence>
<organism evidence="2 3">
    <name type="scientific">Serpentinicella alkaliphila</name>
    <dbReference type="NCBI Taxonomy" id="1734049"/>
    <lineage>
        <taxon>Bacteria</taxon>
        <taxon>Bacillati</taxon>
        <taxon>Bacillota</taxon>
        <taxon>Clostridia</taxon>
        <taxon>Peptostreptococcales</taxon>
        <taxon>Natronincolaceae</taxon>
        <taxon>Serpentinicella</taxon>
    </lineage>
</organism>
<dbReference type="InterPro" id="IPR040890">
    <property type="entry name" value="Znf_CopZ"/>
</dbReference>
<sequence>MSLENIKCPLCKSDSNEAKNKPLRKIVREELKHLIIDESYYFCSNSICEVVFFNKDMEKIFLLEDVNLFADIDEQSGCGCNNQKNGCNKSGGCCGN</sequence>
<evidence type="ECO:0000313" key="2">
    <source>
        <dbReference type="EMBL" id="TCQ03104.1"/>
    </source>
</evidence>
<evidence type="ECO:0000259" key="1">
    <source>
        <dbReference type="Pfam" id="PF18423"/>
    </source>
</evidence>
<dbReference type="Proteomes" id="UP000295504">
    <property type="component" value="Unassembled WGS sequence"/>
</dbReference>
<dbReference type="OrthoDB" id="95698at2"/>